<dbReference type="Pfam" id="PF11412">
    <property type="entry name" value="DsbD_N"/>
    <property type="match status" value="1"/>
</dbReference>
<evidence type="ECO:0000313" key="2">
    <source>
        <dbReference type="EMBL" id="PWJ21221.1"/>
    </source>
</evidence>
<dbReference type="OrthoDB" id="9811036at2"/>
<dbReference type="EMBL" id="UETC01000002">
    <property type="protein sequence ID" value="SSA41631.1"/>
    <property type="molecule type" value="Genomic_DNA"/>
</dbReference>
<dbReference type="EMBL" id="QGDJ01000002">
    <property type="protein sequence ID" value="PWJ21221.1"/>
    <property type="molecule type" value="Genomic_DNA"/>
</dbReference>
<reference evidence="2 4" key="2">
    <citation type="submission" date="2018-03" db="EMBL/GenBank/DDBJ databases">
        <title>Genomic Encyclopedia of Archaeal and Bacterial Type Strains, Phase II (KMG-II): from individual species to whole genera.</title>
        <authorList>
            <person name="Goeker M."/>
        </authorList>
    </citation>
    <scope>NUCLEOTIDE SEQUENCE [LARGE SCALE GENOMIC DNA]</scope>
    <source>
        <strain evidence="2 4">DSM 25227</strain>
    </source>
</reference>
<dbReference type="RefSeq" id="WP_109563552.1">
    <property type="nucleotide sequence ID" value="NZ_QGDJ01000002.1"/>
</dbReference>
<dbReference type="InterPro" id="IPR028250">
    <property type="entry name" value="DsbDN"/>
</dbReference>
<dbReference type="Proteomes" id="UP000245839">
    <property type="component" value="Unassembled WGS sequence"/>
</dbReference>
<protein>
    <submittedName>
        <fullName evidence="2">DsbC/DsbD-like thiol-disulfide interchange protein</fullName>
    </submittedName>
    <submittedName>
        <fullName evidence="3">Thiol-disulfide interchange protein, contains DsbC and DsbD domains</fullName>
    </submittedName>
</protein>
<organism evidence="3 5">
    <name type="scientific">Jannaschia seohaensis</name>
    <dbReference type="NCBI Taxonomy" id="475081"/>
    <lineage>
        <taxon>Bacteria</taxon>
        <taxon>Pseudomonadati</taxon>
        <taxon>Pseudomonadota</taxon>
        <taxon>Alphaproteobacteria</taxon>
        <taxon>Rhodobacterales</taxon>
        <taxon>Roseobacteraceae</taxon>
        <taxon>Jannaschia</taxon>
    </lineage>
</organism>
<name>A0A2Y9AAM4_9RHOB</name>
<proteinExistence type="predicted"/>
<dbReference type="AlphaFoldDB" id="A0A2Y9AAM4"/>
<evidence type="ECO:0000313" key="4">
    <source>
        <dbReference type="Proteomes" id="UP000245839"/>
    </source>
</evidence>
<accession>A0A2Y9AAM4</accession>
<keyword evidence="4" id="KW-1185">Reference proteome</keyword>
<evidence type="ECO:0000313" key="3">
    <source>
        <dbReference type="EMBL" id="SSA41631.1"/>
    </source>
</evidence>
<evidence type="ECO:0000313" key="5">
    <source>
        <dbReference type="Proteomes" id="UP000251571"/>
    </source>
</evidence>
<sequence>MIQPFLSALRGAALLASFVPGVIWALGGTAAAQSVADVAQVISVTPVPGWRDAPGRHVAGLRVGLKPGWYTYWRSAGSAGISPRMGWSGSRNVRSVSPIWPVPRLFREGGDLSIGYDRGFVLPLIVETAPGPAVLRGRLDLGVCAEICLPVRLEVEAYLPSSGAPDPDLAAALADGPRRSELRADCRVNPTPDGLRLTAEVALPALGGPEAVVFEVPYPSVWVTDAAVRRDGDVVIASSELMQAGGRRVRLDPSEVRITVIGLSGAVELAGCAP</sequence>
<reference evidence="3 5" key="1">
    <citation type="submission" date="2016-10" db="EMBL/GenBank/DDBJ databases">
        <authorList>
            <person name="Cai Z."/>
        </authorList>
    </citation>
    <scope>NUCLEOTIDE SEQUENCE [LARGE SCALE GENOMIC DNA]</scope>
    <source>
        <strain evidence="3 5">DSM 25227</strain>
    </source>
</reference>
<dbReference type="Proteomes" id="UP000251571">
    <property type="component" value="Unassembled WGS sequence"/>
</dbReference>
<feature type="domain" description="Thiol:disulfide interchange protein DsbD N-terminal" evidence="1">
    <location>
        <begin position="55"/>
        <end position="156"/>
    </location>
</feature>
<evidence type="ECO:0000259" key="1">
    <source>
        <dbReference type="Pfam" id="PF11412"/>
    </source>
</evidence>
<gene>
    <name evidence="2" type="ORF">BCF38_102471</name>
    <name evidence="3" type="ORF">SAMN05421539_102471</name>
</gene>